<keyword evidence="3 6" id="KW-0812">Transmembrane</keyword>
<evidence type="ECO:0000313" key="7">
    <source>
        <dbReference type="EMBL" id="CRL02884.1"/>
    </source>
</evidence>
<gene>
    <name evidence="7" type="ORF">CLUMA_CG015781</name>
</gene>
<name>A0A1J1ITI2_9DIPT</name>
<feature type="transmembrane region" description="Helical" evidence="6">
    <location>
        <begin position="150"/>
        <end position="170"/>
    </location>
</feature>
<keyword evidence="8" id="KW-1185">Reference proteome</keyword>
<dbReference type="Proteomes" id="UP000183832">
    <property type="component" value="Unassembled WGS sequence"/>
</dbReference>
<keyword evidence="5 6" id="KW-0472">Membrane</keyword>
<evidence type="ECO:0000256" key="5">
    <source>
        <dbReference type="ARBA" id="ARBA00023136"/>
    </source>
</evidence>
<evidence type="ECO:0000256" key="3">
    <source>
        <dbReference type="ARBA" id="ARBA00022692"/>
    </source>
</evidence>
<dbReference type="OrthoDB" id="860at2759"/>
<evidence type="ECO:0000256" key="1">
    <source>
        <dbReference type="ARBA" id="ARBA00004141"/>
    </source>
</evidence>
<dbReference type="GO" id="GO:0005778">
    <property type="term" value="C:peroxisomal membrane"/>
    <property type="evidence" value="ECO:0007669"/>
    <property type="project" value="TreeGrafter"/>
</dbReference>
<proteinExistence type="inferred from homology"/>
<dbReference type="EMBL" id="CVRI01000058">
    <property type="protein sequence ID" value="CRL02884.1"/>
    <property type="molecule type" value="Genomic_DNA"/>
</dbReference>
<keyword evidence="4 6" id="KW-1133">Transmembrane helix</keyword>
<evidence type="ECO:0000313" key="8">
    <source>
        <dbReference type="Proteomes" id="UP000183832"/>
    </source>
</evidence>
<feature type="transmembrane region" description="Helical" evidence="6">
    <location>
        <begin position="54"/>
        <end position="76"/>
    </location>
</feature>
<organism evidence="7 8">
    <name type="scientific">Clunio marinus</name>
    <dbReference type="NCBI Taxonomy" id="568069"/>
    <lineage>
        <taxon>Eukaryota</taxon>
        <taxon>Metazoa</taxon>
        <taxon>Ecdysozoa</taxon>
        <taxon>Arthropoda</taxon>
        <taxon>Hexapoda</taxon>
        <taxon>Insecta</taxon>
        <taxon>Pterygota</taxon>
        <taxon>Neoptera</taxon>
        <taxon>Endopterygota</taxon>
        <taxon>Diptera</taxon>
        <taxon>Nematocera</taxon>
        <taxon>Chironomoidea</taxon>
        <taxon>Chironomidae</taxon>
        <taxon>Clunio</taxon>
    </lineage>
</organism>
<protein>
    <submittedName>
        <fullName evidence="7">CLUMA_CG015781, isoform A</fullName>
    </submittedName>
</protein>
<evidence type="ECO:0000256" key="4">
    <source>
        <dbReference type="ARBA" id="ARBA00022989"/>
    </source>
</evidence>
<dbReference type="PANTHER" id="PTHR11266">
    <property type="entry name" value="PEROXISOMAL MEMBRANE PROTEIN 2, PXMP2 MPV17"/>
    <property type="match status" value="1"/>
</dbReference>
<dbReference type="STRING" id="568069.A0A1J1ITI2"/>
<dbReference type="AlphaFoldDB" id="A0A1J1ITI2"/>
<sequence>MSLSKPVYNFLGFYFEQLFNNPIRTKSITSSVIATAGAITSQKLSGQPFNPNAVFAYTAFGAFVAGPFAHYFYEFISRIVPDVPFRRILEFLLERFTYAPIFCALSLYFLTIFEGKTPDQATQNVLKLYRTVLLANWRYLTLPVFLNFNFVPPMLRVFVSNIIGFFWVIYMADKRRRAAAAAKKEK</sequence>
<reference evidence="7 8" key="1">
    <citation type="submission" date="2015-04" db="EMBL/GenBank/DDBJ databases">
        <authorList>
            <person name="Syromyatnikov M.Y."/>
            <person name="Popov V.N."/>
        </authorList>
    </citation>
    <scope>NUCLEOTIDE SEQUENCE [LARGE SCALE GENOMIC DNA]</scope>
</reference>
<dbReference type="PANTHER" id="PTHR11266:SF80">
    <property type="entry name" value="PEROXISOMAL MEMBRANE PROTEIN 2"/>
    <property type="match status" value="1"/>
</dbReference>
<comment type="subcellular location">
    <subcellularLocation>
        <location evidence="1">Membrane</location>
        <topology evidence="1">Multi-pass membrane protein</topology>
    </subcellularLocation>
</comment>
<comment type="similarity">
    <text evidence="2 6">Belongs to the peroxisomal membrane protein PXMP2/4 family.</text>
</comment>
<feature type="transmembrane region" description="Helical" evidence="6">
    <location>
        <begin position="96"/>
        <end position="113"/>
    </location>
</feature>
<evidence type="ECO:0000256" key="6">
    <source>
        <dbReference type="RuleBase" id="RU363053"/>
    </source>
</evidence>
<evidence type="ECO:0000256" key="2">
    <source>
        <dbReference type="ARBA" id="ARBA00006824"/>
    </source>
</evidence>
<dbReference type="InterPro" id="IPR007248">
    <property type="entry name" value="Mpv17_PMP22"/>
</dbReference>
<accession>A0A1J1ITI2</accession>
<dbReference type="Pfam" id="PF04117">
    <property type="entry name" value="Mpv17_PMP22"/>
    <property type="match status" value="1"/>
</dbReference>